<evidence type="ECO:0000256" key="1">
    <source>
        <dbReference type="ARBA" id="ARBA00004022"/>
    </source>
</evidence>
<protein>
    <submittedName>
        <fullName evidence="11">B binding protein CP29</fullName>
    </submittedName>
</protein>
<feature type="binding site" description="axial binding residue" evidence="9">
    <location>
        <position position="166"/>
    </location>
    <ligand>
        <name>chlorophyll b</name>
        <dbReference type="ChEBI" id="CHEBI:61721"/>
        <label>1</label>
    </ligand>
    <ligandPart>
        <name>Mg</name>
        <dbReference type="ChEBI" id="CHEBI:25107"/>
    </ligandPart>
</feature>
<evidence type="ECO:0000256" key="10">
    <source>
        <dbReference type="SAM" id="SignalP"/>
    </source>
</evidence>
<dbReference type="InterPro" id="IPR001344">
    <property type="entry name" value="Chloro_AB-bd_pln"/>
</dbReference>
<evidence type="ECO:0000256" key="6">
    <source>
        <dbReference type="ARBA" id="ARBA00022640"/>
    </source>
</evidence>
<dbReference type="EMBL" id="CAICTM010000973">
    <property type="protein sequence ID" value="CAB9518939.1"/>
    <property type="molecule type" value="Genomic_DNA"/>
</dbReference>
<evidence type="ECO:0000256" key="5">
    <source>
        <dbReference type="ARBA" id="ARBA00022531"/>
    </source>
</evidence>
<comment type="function">
    <text evidence="1">The light-harvesting complex (LHC) functions as a light receptor, it captures and delivers excitation energy to photosystems with which it is closely associated. Energy is transferred from the carotenoid and chlorophyll C (or B) to chlorophyll A and the photosynthetic reaction centers where it is used to synthesize ATP and reducing power.</text>
</comment>
<feature type="binding site" evidence="9">
    <location>
        <position position="71"/>
    </location>
    <ligand>
        <name>chlorophyll a</name>
        <dbReference type="ChEBI" id="CHEBI:58416"/>
        <label>1</label>
    </ligand>
</feature>
<keyword evidence="9" id="KW-0148">Chlorophyll</keyword>
<dbReference type="OrthoDB" id="423598at2759"/>
<dbReference type="GO" id="GO:0009507">
    <property type="term" value="C:chloroplast"/>
    <property type="evidence" value="ECO:0007669"/>
    <property type="project" value="UniProtKB-SubCell"/>
</dbReference>
<evidence type="ECO:0000256" key="3">
    <source>
        <dbReference type="ARBA" id="ARBA00005933"/>
    </source>
</evidence>
<proteinExistence type="inferred from homology"/>
<feature type="chain" id="PRO_5040458772" evidence="10">
    <location>
        <begin position="16"/>
        <end position="252"/>
    </location>
</feature>
<feature type="binding site" description="axial binding residue" evidence="9">
    <location>
        <position position="105"/>
    </location>
    <ligand>
        <name>chlorophyll a</name>
        <dbReference type="ChEBI" id="CHEBI:58416"/>
        <label>2</label>
    </ligand>
    <ligandPart>
        <name>Mg</name>
        <dbReference type="ChEBI" id="CHEBI:25107"/>
    </ligandPart>
</feature>
<dbReference type="Proteomes" id="UP001153069">
    <property type="component" value="Unassembled WGS sequence"/>
</dbReference>
<comment type="subunit">
    <text evidence="8">The LHC complex of chromophytic algae is composed of fucoxanthin, chlorophyll A and C bound non-covalently by fucoxanthin chlorophyll proteins (FCPs). The ratio of the pigments in LHC; fucoxanthin: chlorophyll C: chlorophyll A; (0.6-1): (0.1-0.3): (1).</text>
</comment>
<comment type="subcellular location">
    <subcellularLocation>
        <location evidence="2">Plastid</location>
        <location evidence="2">Chloroplast</location>
    </subcellularLocation>
</comment>
<dbReference type="AlphaFoldDB" id="A0A9N8EGV8"/>
<dbReference type="GO" id="GO:0030076">
    <property type="term" value="C:light-harvesting complex"/>
    <property type="evidence" value="ECO:0007669"/>
    <property type="project" value="UniProtKB-KW"/>
</dbReference>
<accession>A0A9N8EGV8</accession>
<reference evidence="11" key="1">
    <citation type="submission" date="2020-06" db="EMBL/GenBank/DDBJ databases">
        <authorList>
            <consortium name="Plant Systems Biology data submission"/>
        </authorList>
    </citation>
    <scope>NUCLEOTIDE SEQUENCE</scope>
    <source>
        <strain evidence="11">D6</strain>
    </source>
</reference>
<dbReference type="PANTHER" id="PTHR21649">
    <property type="entry name" value="CHLOROPHYLL A/B BINDING PROTEIN"/>
    <property type="match status" value="1"/>
</dbReference>
<dbReference type="Pfam" id="PF00504">
    <property type="entry name" value="Chloroa_b-bind"/>
    <property type="match status" value="1"/>
</dbReference>
<comment type="caution">
    <text evidence="11">The sequence shown here is derived from an EMBL/GenBank/DDBJ whole genome shotgun (WGS) entry which is preliminary data.</text>
</comment>
<dbReference type="InterPro" id="IPR022796">
    <property type="entry name" value="Chloroa_b-bind"/>
</dbReference>
<dbReference type="GO" id="GO:0016020">
    <property type="term" value="C:membrane"/>
    <property type="evidence" value="ECO:0007669"/>
    <property type="project" value="InterPro"/>
</dbReference>
<evidence type="ECO:0000256" key="9">
    <source>
        <dbReference type="PIRSR" id="PIRSR601344-1"/>
    </source>
</evidence>
<gene>
    <name evidence="11" type="ORF">SEMRO_975_G226790.1</name>
</gene>
<keyword evidence="4" id="KW-0150">Chloroplast</keyword>
<evidence type="ECO:0000313" key="11">
    <source>
        <dbReference type="EMBL" id="CAB9518939.1"/>
    </source>
</evidence>
<feature type="binding site" evidence="9">
    <location>
        <position position="202"/>
    </location>
    <ligand>
        <name>chlorophyll a</name>
        <dbReference type="ChEBI" id="CHEBI:58416"/>
        <label>1</label>
    </ligand>
</feature>
<evidence type="ECO:0000313" key="12">
    <source>
        <dbReference type="Proteomes" id="UP001153069"/>
    </source>
</evidence>
<keyword evidence="7" id="KW-0437">Light-harvesting polypeptide</keyword>
<feature type="signal peptide" evidence="10">
    <location>
        <begin position="1"/>
        <end position="15"/>
    </location>
</feature>
<keyword evidence="12" id="KW-1185">Reference proteome</keyword>
<feature type="binding site" evidence="9">
    <location>
        <position position="219"/>
    </location>
    <ligand>
        <name>chlorophyll a</name>
        <dbReference type="ChEBI" id="CHEBI:58416"/>
        <label>1</label>
    </ligand>
</feature>
<keyword evidence="5" id="KW-0602">Photosynthesis</keyword>
<dbReference type="Gene3D" id="1.10.3460.10">
    <property type="entry name" value="Chlorophyll a/b binding protein domain"/>
    <property type="match status" value="1"/>
</dbReference>
<evidence type="ECO:0000256" key="4">
    <source>
        <dbReference type="ARBA" id="ARBA00022528"/>
    </source>
</evidence>
<dbReference type="GO" id="GO:0016168">
    <property type="term" value="F:chlorophyll binding"/>
    <property type="evidence" value="ECO:0007669"/>
    <property type="project" value="UniProtKB-KW"/>
</dbReference>
<feature type="binding site" evidence="9">
    <location>
        <position position="207"/>
    </location>
    <ligand>
        <name>chlorophyll a</name>
        <dbReference type="ChEBI" id="CHEBI:58416"/>
        <label>1</label>
    </ligand>
</feature>
<evidence type="ECO:0000256" key="2">
    <source>
        <dbReference type="ARBA" id="ARBA00004229"/>
    </source>
</evidence>
<evidence type="ECO:0000256" key="7">
    <source>
        <dbReference type="ARBA" id="ARBA00023243"/>
    </source>
</evidence>
<keyword evidence="9" id="KW-0157">Chromophore</keyword>
<keyword evidence="6" id="KW-0934">Plastid</keyword>
<name>A0A9N8EGV8_9STRA</name>
<organism evidence="11 12">
    <name type="scientific">Seminavis robusta</name>
    <dbReference type="NCBI Taxonomy" id="568900"/>
    <lineage>
        <taxon>Eukaryota</taxon>
        <taxon>Sar</taxon>
        <taxon>Stramenopiles</taxon>
        <taxon>Ochrophyta</taxon>
        <taxon>Bacillariophyta</taxon>
        <taxon>Bacillariophyceae</taxon>
        <taxon>Bacillariophycidae</taxon>
        <taxon>Naviculales</taxon>
        <taxon>Naviculaceae</taxon>
        <taxon>Seminavis</taxon>
    </lineage>
</organism>
<feature type="binding site" evidence="9">
    <location>
        <position position="107"/>
    </location>
    <ligand>
        <name>chlorophyll b</name>
        <dbReference type="ChEBI" id="CHEBI:61721"/>
        <label>2</label>
    </ligand>
</feature>
<feature type="binding site" description="axial binding residue" evidence="9">
    <location>
        <position position="102"/>
    </location>
    <ligand>
        <name>chlorophyll a</name>
        <dbReference type="ChEBI" id="CHEBI:58416"/>
        <label>1</label>
    </ligand>
    <ligandPart>
        <name>Mg</name>
        <dbReference type="ChEBI" id="CHEBI:25107"/>
    </ligandPart>
</feature>
<comment type="similarity">
    <text evidence="3">Belongs to the fucoxanthin chlorophyll protein family.</text>
</comment>
<evidence type="ECO:0000256" key="8">
    <source>
        <dbReference type="ARBA" id="ARBA00044011"/>
    </source>
</evidence>
<dbReference type="GO" id="GO:0009765">
    <property type="term" value="P:photosynthesis, light harvesting"/>
    <property type="evidence" value="ECO:0007669"/>
    <property type="project" value="InterPro"/>
</dbReference>
<dbReference type="SUPFAM" id="SSF103511">
    <property type="entry name" value="Chlorophyll a-b binding protein"/>
    <property type="match status" value="1"/>
</dbReference>
<sequence length="252" mass="27004">MKLSVFALLAGSAAAYTTPTMTFAVGKKSAPKIKASSGGTVPSKALPYENAPAALDGSLPGDVGFDPCFLSTKADLMADYFNGLNFVGNPGLSGLEWYREAELMHGRIAQMAVLGFIFPGFTRLPGLEGVSSNPLAAFDEVPYAGVWQTIAFMGFVDLFRISRIRELGSSYTPGDYGWGQGGFNPFGFNYSPEEYYEKQVQETKHGRLAMIALLGLIWQANASGVGVLDQLGPAFSAPDYYARAGYFLPQGI</sequence>
<keyword evidence="10" id="KW-0732">Signal</keyword>